<keyword evidence="2" id="KW-1133">Transmembrane helix</keyword>
<comment type="caution">
    <text evidence="3">The sequence shown here is derived from an EMBL/GenBank/DDBJ whole genome shotgun (WGS) entry which is preliminary data.</text>
</comment>
<dbReference type="RefSeq" id="WP_254011843.1">
    <property type="nucleotide sequence ID" value="NZ_JAMZMM010000090.1"/>
</dbReference>
<dbReference type="Proteomes" id="UP001204953">
    <property type="component" value="Unassembled WGS sequence"/>
</dbReference>
<evidence type="ECO:0000256" key="1">
    <source>
        <dbReference type="SAM" id="MobiDB-lite"/>
    </source>
</evidence>
<dbReference type="AlphaFoldDB" id="A0AAE3GSI5"/>
<evidence type="ECO:0000313" key="4">
    <source>
        <dbReference type="Proteomes" id="UP001204953"/>
    </source>
</evidence>
<evidence type="ECO:0000256" key="2">
    <source>
        <dbReference type="SAM" id="Phobius"/>
    </source>
</evidence>
<keyword evidence="2" id="KW-0812">Transmembrane</keyword>
<keyword evidence="4" id="KW-1185">Reference proteome</keyword>
<organism evidence="3 4">
    <name type="scientific">Limnofasciculus baicalensis BBK-W-15</name>
    <dbReference type="NCBI Taxonomy" id="2699891"/>
    <lineage>
        <taxon>Bacteria</taxon>
        <taxon>Bacillati</taxon>
        <taxon>Cyanobacteriota</taxon>
        <taxon>Cyanophyceae</taxon>
        <taxon>Coleofasciculales</taxon>
        <taxon>Coleofasciculaceae</taxon>
        <taxon>Limnofasciculus</taxon>
        <taxon>Limnofasciculus baicalensis</taxon>
    </lineage>
</organism>
<dbReference type="EMBL" id="JAMZMM010000090">
    <property type="protein sequence ID" value="MCP2729053.1"/>
    <property type="molecule type" value="Genomic_DNA"/>
</dbReference>
<keyword evidence="2" id="KW-0472">Membrane</keyword>
<name>A0AAE3GSI5_9CYAN</name>
<protein>
    <submittedName>
        <fullName evidence="3">Uncharacterized protein</fullName>
    </submittedName>
</protein>
<feature type="transmembrane region" description="Helical" evidence="2">
    <location>
        <begin position="131"/>
        <end position="150"/>
    </location>
</feature>
<proteinExistence type="predicted"/>
<evidence type="ECO:0000313" key="3">
    <source>
        <dbReference type="EMBL" id="MCP2729053.1"/>
    </source>
</evidence>
<reference evidence="3" key="1">
    <citation type="submission" date="2022-06" db="EMBL/GenBank/DDBJ databases">
        <title>New cyanobacteria of genus Symplocastrum in benthos of Lake Baikal.</title>
        <authorList>
            <person name="Sorokovikova E."/>
            <person name="Tikhonova I."/>
            <person name="Krasnopeev A."/>
            <person name="Evseev P."/>
            <person name="Gladkikh A."/>
            <person name="Belykh O."/>
        </authorList>
    </citation>
    <scope>NUCLEOTIDE SEQUENCE</scope>
    <source>
        <strain evidence="3">BBK-W-15</strain>
    </source>
</reference>
<gene>
    <name evidence="3" type="ORF">NJ959_11350</name>
</gene>
<accession>A0AAE3GSI5</accession>
<feature type="compositionally biased region" description="Basic and acidic residues" evidence="1">
    <location>
        <begin position="1"/>
        <end position="10"/>
    </location>
</feature>
<feature type="compositionally biased region" description="Polar residues" evidence="1">
    <location>
        <begin position="30"/>
        <end position="41"/>
    </location>
</feature>
<feature type="region of interest" description="Disordered" evidence="1">
    <location>
        <begin position="1"/>
        <end position="41"/>
    </location>
</feature>
<sequence length="172" mass="18155">MGEPGDKYEQEADAVAAQVVEKINSPPPQESVQRQSESGVTSVPNITVMRHGEGGVGEGASVTQDVEEGIQRARGGIFNLHIGIYQDPATSRWCVIASDPQECVADLCDPQGCFPTIKDAIQAFFGCVQSALGVLGNFLSVVIGIISFLLKPLLPQSVGQTQEGNNGTITEV</sequence>